<dbReference type="SUPFAM" id="SSF117782">
    <property type="entry name" value="YbjQ-like"/>
    <property type="match status" value="1"/>
</dbReference>
<dbReference type="InterPro" id="IPR035439">
    <property type="entry name" value="UPF0145_dom_sf"/>
</dbReference>
<evidence type="ECO:0000313" key="3">
    <source>
        <dbReference type="Proteomes" id="UP000198807"/>
    </source>
</evidence>
<evidence type="ECO:0000313" key="2">
    <source>
        <dbReference type="EMBL" id="SEL28903.1"/>
    </source>
</evidence>
<name>A0A1H7NZG4_9GAMM</name>
<dbReference type="InterPro" id="IPR002765">
    <property type="entry name" value="UPF0145_YbjQ-like"/>
</dbReference>
<sequence length="65" mass="7646">MSYCLILTTSSHLEGYRITEHIDIVSTEYVFGMNFLKDKFADFRDFFGHRNKNSQDHCVTNGWHA</sequence>
<reference evidence="3" key="1">
    <citation type="submission" date="2016-10" db="EMBL/GenBank/DDBJ databases">
        <authorList>
            <person name="Varghese N."/>
            <person name="Submissions S."/>
        </authorList>
    </citation>
    <scope>NUCLEOTIDE SEQUENCE [LARGE SCALE GENOMIC DNA]</scope>
    <source>
        <strain evidence="3">CGMCC 1.9150</strain>
    </source>
</reference>
<comment type="similarity">
    <text evidence="1">Belongs to the UPF0145 family.</text>
</comment>
<dbReference type="Pfam" id="PF01906">
    <property type="entry name" value="YbjQ_1"/>
    <property type="match status" value="1"/>
</dbReference>
<organism evidence="2 3">
    <name type="scientific">Halomonas daqiaonensis</name>
    <dbReference type="NCBI Taxonomy" id="650850"/>
    <lineage>
        <taxon>Bacteria</taxon>
        <taxon>Pseudomonadati</taxon>
        <taxon>Pseudomonadota</taxon>
        <taxon>Gammaproteobacteria</taxon>
        <taxon>Oceanospirillales</taxon>
        <taxon>Halomonadaceae</taxon>
        <taxon>Halomonas</taxon>
    </lineage>
</organism>
<proteinExistence type="inferred from homology"/>
<dbReference type="EMBL" id="FOBC01000008">
    <property type="protein sequence ID" value="SEL28903.1"/>
    <property type="molecule type" value="Genomic_DNA"/>
</dbReference>
<accession>A0A1H7NZG4</accession>
<gene>
    <name evidence="2" type="ORF">SAMN04488129_108143</name>
</gene>
<keyword evidence="3" id="KW-1185">Reference proteome</keyword>
<dbReference type="Gene3D" id="3.30.110.70">
    <property type="entry name" value="Hypothetical protein apc22750. Chain B"/>
    <property type="match status" value="1"/>
</dbReference>
<evidence type="ECO:0000256" key="1">
    <source>
        <dbReference type="ARBA" id="ARBA00010751"/>
    </source>
</evidence>
<dbReference type="Proteomes" id="UP000198807">
    <property type="component" value="Unassembled WGS sequence"/>
</dbReference>
<dbReference type="AlphaFoldDB" id="A0A1H7NZG4"/>
<dbReference type="STRING" id="650850.SAMN04488129_108143"/>
<protein>
    <submittedName>
        <fullName evidence="2">Putative heavy-metal-binding</fullName>
    </submittedName>
</protein>